<gene>
    <name evidence="1" type="ordered locus">Nhal_1107</name>
</gene>
<evidence type="ECO:0000313" key="2">
    <source>
        <dbReference type="Proteomes" id="UP000001844"/>
    </source>
</evidence>
<accession>D5BZI4</accession>
<reference evidence="2" key="1">
    <citation type="submission" date="2010-04" db="EMBL/GenBank/DDBJ databases">
        <title>Complete genome sequence of Nitrosococcus halophilus Nc4, a salt-adapted, aerobic obligate ammonia-oxidizing sulfur purple bacterium.</title>
        <authorList>
            <consortium name="US DOE Joint Genome Institute"/>
            <person name="Campbell M.A."/>
            <person name="Malfatti S.A."/>
            <person name="Chain P.S.G."/>
            <person name="Heidelberg J.F."/>
            <person name="Ward B.B."/>
            <person name="Klotz M.G."/>
        </authorList>
    </citation>
    <scope>NUCLEOTIDE SEQUENCE [LARGE SCALE GENOMIC DNA]</scope>
    <source>
        <strain evidence="2">Nc4</strain>
    </source>
</reference>
<organism evidence="1 2">
    <name type="scientific">Nitrosococcus halophilus (strain Nc4)</name>
    <dbReference type="NCBI Taxonomy" id="472759"/>
    <lineage>
        <taxon>Bacteria</taxon>
        <taxon>Pseudomonadati</taxon>
        <taxon>Pseudomonadota</taxon>
        <taxon>Gammaproteobacteria</taxon>
        <taxon>Chromatiales</taxon>
        <taxon>Chromatiaceae</taxon>
        <taxon>Nitrosococcus</taxon>
    </lineage>
</organism>
<name>D5BZI4_NITHN</name>
<dbReference type="EMBL" id="CP001798">
    <property type="protein sequence ID" value="ADE14279.1"/>
    <property type="molecule type" value="Genomic_DNA"/>
</dbReference>
<dbReference type="AlphaFoldDB" id="D5BZI4"/>
<sequence length="48" mass="5440">MLWNVVALALRVPYCCYLGLETTQIVSKCAIVKVENSENRFGDPRILI</sequence>
<proteinExistence type="predicted"/>
<dbReference type="Proteomes" id="UP000001844">
    <property type="component" value="Chromosome"/>
</dbReference>
<dbReference type="HOGENOM" id="CLU_3155380_0_0_6"/>
<evidence type="ECO:0000313" key="1">
    <source>
        <dbReference type="EMBL" id="ADE14279.1"/>
    </source>
</evidence>
<keyword evidence="2" id="KW-1185">Reference proteome</keyword>
<protein>
    <submittedName>
        <fullName evidence="1">Uncharacterized protein</fullName>
    </submittedName>
</protein>
<dbReference type="KEGG" id="nhl:Nhal_1107"/>